<dbReference type="Pfam" id="PF13432">
    <property type="entry name" value="TPR_16"/>
    <property type="match status" value="1"/>
</dbReference>
<dbReference type="Gene3D" id="1.25.40.10">
    <property type="entry name" value="Tetratricopeptide repeat domain"/>
    <property type="match status" value="2"/>
</dbReference>
<keyword evidence="1" id="KW-0802">TPR repeat</keyword>
<dbReference type="Pfam" id="PF13181">
    <property type="entry name" value="TPR_8"/>
    <property type="match status" value="1"/>
</dbReference>
<keyword evidence="3" id="KW-1185">Reference proteome</keyword>
<dbReference type="InterPro" id="IPR011990">
    <property type="entry name" value="TPR-like_helical_dom_sf"/>
</dbReference>
<dbReference type="AlphaFoldDB" id="A0A4Z0L4A2"/>
<reference evidence="2 3" key="1">
    <citation type="submission" date="2019-04" db="EMBL/GenBank/DDBJ databases">
        <title>Flavobacterium sp. strain DS2-A Genome sequencing and assembly.</title>
        <authorList>
            <person name="Kim I."/>
        </authorList>
    </citation>
    <scope>NUCLEOTIDE SEQUENCE [LARGE SCALE GENOMIC DNA]</scope>
    <source>
        <strain evidence="2 3">DS2-A</strain>
    </source>
</reference>
<proteinExistence type="predicted"/>
<gene>
    <name evidence="2" type="ORF">E4635_12940</name>
</gene>
<sequence length="231" mass="26500">MKRLAGIFLLFPILIWSQTPFLKAEKLFGEGKYALAKPVFENYLKQNPNDSKTMEYLGDIAGHQKQWDDAISYYKKLKTRFPQEAGYYYKFGGALGMKAKESSKFKALGMIDDIEEAFLTAAKLDGKHIETRWALVMLYLELPGIVGGSEAKAKKYSDELLRISPVDGYLSKGYIFEYVKKYKDAEKQYTKAIEIGQSKTAYQKLADLYKNKMNSPEKAKQILDLYQKKKT</sequence>
<comment type="caution">
    <text evidence="2">The sequence shown here is derived from an EMBL/GenBank/DDBJ whole genome shotgun (WGS) entry which is preliminary data.</text>
</comment>
<accession>A0A4Z0L4A2</accession>
<dbReference type="InterPro" id="IPR019734">
    <property type="entry name" value="TPR_rpt"/>
</dbReference>
<dbReference type="SMART" id="SM00028">
    <property type="entry name" value="TPR"/>
    <property type="match status" value="3"/>
</dbReference>
<name>A0A4Z0L4A2_9FLAO</name>
<dbReference type="PROSITE" id="PS50005">
    <property type="entry name" value="TPR"/>
    <property type="match status" value="1"/>
</dbReference>
<dbReference type="SUPFAM" id="SSF48452">
    <property type="entry name" value="TPR-like"/>
    <property type="match status" value="1"/>
</dbReference>
<dbReference type="Proteomes" id="UP000297407">
    <property type="component" value="Unassembled WGS sequence"/>
</dbReference>
<evidence type="ECO:0000256" key="1">
    <source>
        <dbReference type="PROSITE-ProRule" id="PRU00339"/>
    </source>
</evidence>
<evidence type="ECO:0000313" key="3">
    <source>
        <dbReference type="Proteomes" id="UP000297407"/>
    </source>
</evidence>
<protein>
    <submittedName>
        <fullName evidence="2">Tetratricopeptide repeat protein</fullName>
    </submittedName>
</protein>
<evidence type="ECO:0000313" key="2">
    <source>
        <dbReference type="EMBL" id="TGD57069.1"/>
    </source>
</evidence>
<feature type="repeat" description="TPR" evidence="1">
    <location>
        <begin position="166"/>
        <end position="199"/>
    </location>
</feature>
<dbReference type="RefSeq" id="WP_135527123.1">
    <property type="nucleotide sequence ID" value="NZ_SRLH01000007.1"/>
</dbReference>
<dbReference type="OrthoDB" id="1416278at2"/>
<organism evidence="2 3">
    <name type="scientific">Flavobacterium humi</name>
    <dbReference type="NCBI Taxonomy" id="2562683"/>
    <lineage>
        <taxon>Bacteria</taxon>
        <taxon>Pseudomonadati</taxon>
        <taxon>Bacteroidota</taxon>
        <taxon>Flavobacteriia</taxon>
        <taxon>Flavobacteriales</taxon>
        <taxon>Flavobacteriaceae</taxon>
        <taxon>Flavobacterium</taxon>
    </lineage>
</organism>
<dbReference type="EMBL" id="SRLH01000007">
    <property type="protein sequence ID" value="TGD57069.1"/>
    <property type="molecule type" value="Genomic_DNA"/>
</dbReference>